<gene>
    <name evidence="9" type="ORF">CmeUKMEL1_14360</name>
</gene>
<dbReference type="InterPro" id="IPR012677">
    <property type="entry name" value="Nucleotide-bd_a/b_plait_sf"/>
</dbReference>
<keyword evidence="2" id="KW-0507">mRNA processing</keyword>
<feature type="compositionally biased region" description="Low complexity" evidence="7">
    <location>
        <begin position="410"/>
        <end position="430"/>
    </location>
</feature>
<accession>A0A2P4Z494</accession>
<dbReference type="EMBL" id="JIBK01000048">
    <property type="protein sequence ID" value="POM84831.1"/>
    <property type="molecule type" value="Genomic_DNA"/>
</dbReference>
<evidence type="ECO:0000256" key="6">
    <source>
        <dbReference type="PROSITE-ProRule" id="PRU00176"/>
    </source>
</evidence>
<feature type="compositionally biased region" description="Basic and acidic residues" evidence="7">
    <location>
        <begin position="260"/>
        <end position="301"/>
    </location>
</feature>
<dbReference type="InterPro" id="IPR000504">
    <property type="entry name" value="RRM_dom"/>
</dbReference>
<dbReference type="Pfam" id="PF00076">
    <property type="entry name" value="RRM_1"/>
    <property type="match status" value="2"/>
</dbReference>
<dbReference type="CDD" id="cd12339">
    <property type="entry name" value="RRM2_SRSF1_4_like"/>
    <property type="match status" value="1"/>
</dbReference>
<feature type="domain" description="RRM" evidence="8">
    <location>
        <begin position="136"/>
        <end position="210"/>
    </location>
</feature>
<dbReference type="SUPFAM" id="SSF54928">
    <property type="entry name" value="RNA-binding domain, RBD"/>
    <property type="match status" value="1"/>
</dbReference>
<keyword evidence="3" id="KW-0677">Repeat</keyword>
<dbReference type="VEuPathDB" id="CryptoDB:CmeUKMEL1_14360"/>
<dbReference type="PROSITE" id="PS50102">
    <property type="entry name" value="RRM"/>
    <property type="match status" value="2"/>
</dbReference>
<evidence type="ECO:0000313" key="9">
    <source>
        <dbReference type="EMBL" id="POM84831.1"/>
    </source>
</evidence>
<dbReference type="Proteomes" id="UP000236928">
    <property type="component" value="Unassembled WGS sequence"/>
</dbReference>
<evidence type="ECO:0000256" key="1">
    <source>
        <dbReference type="ARBA" id="ARBA00004123"/>
    </source>
</evidence>
<feature type="compositionally biased region" description="Basic and acidic residues" evidence="7">
    <location>
        <begin position="375"/>
        <end position="390"/>
    </location>
</feature>
<evidence type="ECO:0000256" key="3">
    <source>
        <dbReference type="ARBA" id="ARBA00022737"/>
    </source>
</evidence>
<dbReference type="InterPro" id="IPR035979">
    <property type="entry name" value="RBD_domain_sf"/>
</dbReference>
<keyword evidence="5" id="KW-0539">Nucleus</keyword>
<dbReference type="GO" id="GO:0005634">
    <property type="term" value="C:nucleus"/>
    <property type="evidence" value="ECO:0007669"/>
    <property type="project" value="UniProtKB-SubCell"/>
</dbReference>
<dbReference type="CDD" id="cd00590">
    <property type="entry name" value="RRM_SF"/>
    <property type="match status" value="1"/>
</dbReference>
<protein>
    <submittedName>
        <fullName evidence="9">RNA recognition motif domain protein family protein</fullName>
    </submittedName>
</protein>
<evidence type="ECO:0000256" key="5">
    <source>
        <dbReference type="ARBA" id="ARBA00023242"/>
    </source>
</evidence>
<proteinExistence type="predicted"/>
<dbReference type="GO" id="GO:0006397">
    <property type="term" value="P:mRNA processing"/>
    <property type="evidence" value="ECO:0007669"/>
    <property type="project" value="UniProtKB-KW"/>
</dbReference>
<evidence type="ECO:0000313" key="10">
    <source>
        <dbReference type="Proteomes" id="UP000236928"/>
    </source>
</evidence>
<evidence type="ECO:0000256" key="7">
    <source>
        <dbReference type="SAM" id="MobiDB-lite"/>
    </source>
</evidence>
<dbReference type="Gene3D" id="3.30.70.330">
    <property type="match status" value="2"/>
</dbReference>
<organism evidence="9 10">
    <name type="scientific">Cryptosporidium meleagridis</name>
    <dbReference type="NCBI Taxonomy" id="93969"/>
    <lineage>
        <taxon>Eukaryota</taxon>
        <taxon>Sar</taxon>
        <taxon>Alveolata</taxon>
        <taxon>Apicomplexa</taxon>
        <taxon>Conoidasida</taxon>
        <taxon>Coccidia</taxon>
        <taxon>Eucoccidiorida</taxon>
        <taxon>Eimeriorina</taxon>
        <taxon>Cryptosporidiidae</taxon>
        <taxon>Cryptosporidium</taxon>
    </lineage>
</organism>
<keyword evidence="4 6" id="KW-0694">RNA-binding</keyword>
<dbReference type="OrthoDB" id="1099063at2759"/>
<keyword evidence="10" id="KW-1185">Reference proteome</keyword>
<dbReference type="AlphaFoldDB" id="A0A2P4Z494"/>
<sequence>MTIFANPKPYAQFNVSTAIYYSCLSTLLDLLNNLGKVFVGNLPPGYAEQDLKDFFSKVGEIKKLELKQRFCFIEYEDETQAEAAHRELDGVEFGGQVIAVQPHDPMVRNKETNAANKPQYNRPLPSDGRGPPRKHFRVCVFNLDDNASWRDLKDYGRQIGEVNYSAVFHYQGQKVGVVEYLTVEEMKRALEEIPNLPFLGKSIRVEEDVGQLDRELAAANGYGAKRRSPPPFSSGPYNTGGRARGRYPSPSRFRMRSRSPRRDPYDRRERSHHYPDDRYRRGYDDRVPPPREDYYRRDEVRGGYPGERYPPPPYEDPRERYMHGSERFDDRYPGRAVPFDRRSPSRSGIGVGPIGGNGSMNVQRGGHYGGSSRGYYRDDERDRERDRRSANDQYSNSYYLRDDRDPPGSRPSGGYVSSGVPSGGRPNVAY</sequence>
<evidence type="ECO:0000256" key="4">
    <source>
        <dbReference type="ARBA" id="ARBA00022884"/>
    </source>
</evidence>
<feature type="compositionally biased region" description="Gly residues" evidence="7">
    <location>
        <begin position="349"/>
        <end position="358"/>
    </location>
</feature>
<dbReference type="InterPro" id="IPR050374">
    <property type="entry name" value="RRT5_SRSF_SR"/>
</dbReference>
<dbReference type="PANTHER" id="PTHR23003">
    <property type="entry name" value="RNA RECOGNITION MOTIF RRM DOMAIN CONTAINING PROTEIN"/>
    <property type="match status" value="1"/>
</dbReference>
<evidence type="ECO:0000256" key="2">
    <source>
        <dbReference type="ARBA" id="ARBA00022664"/>
    </source>
</evidence>
<reference evidence="9 10" key="1">
    <citation type="submission" date="2014-04" db="EMBL/GenBank/DDBJ databases">
        <title>Comparative Genomics of Cryptosporidium Species.</title>
        <authorList>
            <person name="Silva J.C."/>
            <person name="Su Q."/>
            <person name="Chalmers R."/>
            <person name="Chibucos M.C."/>
            <person name="Elwin K."/>
            <person name="Godinez A."/>
            <person name="Guo F."/>
            <person name="Huynh K."/>
            <person name="Orvis J."/>
            <person name="Ott S."/>
            <person name="Sadzewicz L."/>
            <person name="Sengamalay N."/>
            <person name="Shetty A."/>
            <person name="Sun M."/>
            <person name="Tallon L."/>
            <person name="Xiao L."/>
            <person name="Zhang H."/>
            <person name="Fraser C.M."/>
            <person name="Zhu G."/>
            <person name="Kissinger J."/>
            <person name="Widmer G."/>
        </authorList>
    </citation>
    <scope>NUCLEOTIDE SEQUENCE [LARGE SCALE GENOMIC DNA]</scope>
    <source>
        <strain evidence="9 10">UKMEL1</strain>
    </source>
</reference>
<name>A0A2P4Z494_9CRYT</name>
<dbReference type="SMART" id="SM00360">
    <property type="entry name" value="RRM"/>
    <property type="match status" value="2"/>
</dbReference>
<dbReference type="GO" id="GO:0003729">
    <property type="term" value="F:mRNA binding"/>
    <property type="evidence" value="ECO:0007669"/>
    <property type="project" value="TreeGrafter"/>
</dbReference>
<feature type="region of interest" description="Disordered" evidence="7">
    <location>
        <begin position="220"/>
        <end position="430"/>
    </location>
</feature>
<feature type="compositionally biased region" description="Basic and acidic residues" evidence="7">
    <location>
        <begin position="315"/>
        <end position="343"/>
    </location>
</feature>
<dbReference type="GO" id="GO:0005737">
    <property type="term" value="C:cytoplasm"/>
    <property type="evidence" value="ECO:0007669"/>
    <property type="project" value="TreeGrafter"/>
</dbReference>
<feature type="domain" description="RRM" evidence="8">
    <location>
        <begin position="35"/>
        <end position="105"/>
    </location>
</feature>
<comment type="caution">
    <text evidence="9">The sequence shown here is derived from an EMBL/GenBank/DDBJ whole genome shotgun (WGS) entry which is preliminary data.</text>
</comment>
<evidence type="ECO:0000259" key="8">
    <source>
        <dbReference type="PROSITE" id="PS50102"/>
    </source>
</evidence>
<comment type="subcellular location">
    <subcellularLocation>
        <location evidence="1">Nucleus</location>
    </subcellularLocation>
</comment>
<dbReference type="PANTHER" id="PTHR23003:SF62">
    <property type="entry name" value="SERINE_ARGININE (SR)-TYPE SHUTTLING MRNA BINDING PROTEIN NPL3"/>
    <property type="match status" value="1"/>
</dbReference>